<dbReference type="Proteomes" id="UP000250043">
    <property type="component" value="Unassembled WGS sequence"/>
</dbReference>
<evidence type="ECO:0000313" key="1">
    <source>
        <dbReference type="EMBL" id="OCH93666.1"/>
    </source>
</evidence>
<accession>A0A8E2J346</accession>
<evidence type="ECO:0000313" key="2">
    <source>
        <dbReference type="Proteomes" id="UP000250043"/>
    </source>
</evidence>
<dbReference type="EMBL" id="KV722352">
    <property type="protein sequence ID" value="OCH93666.1"/>
    <property type="molecule type" value="Genomic_DNA"/>
</dbReference>
<protein>
    <submittedName>
        <fullName evidence="1">Uncharacterized protein</fullName>
    </submittedName>
</protein>
<gene>
    <name evidence="1" type="ORF">OBBRIDRAFT_277567</name>
</gene>
<proteinExistence type="predicted"/>
<organism evidence="1 2">
    <name type="scientific">Obba rivulosa</name>
    <dbReference type="NCBI Taxonomy" id="1052685"/>
    <lineage>
        <taxon>Eukaryota</taxon>
        <taxon>Fungi</taxon>
        <taxon>Dikarya</taxon>
        <taxon>Basidiomycota</taxon>
        <taxon>Agaricomycotina</taxon>
        <taxon>Agaricomycetes</taxon>
        <taxon>Polyporales</taxon>
        <taxon>Gelatoporiaceae</taxon>
        <taxon>Obba</taxon>
    </lineage>
</organism>
<dbReference type="AlphaFoldDB" id="A0A8E2J346"/>
<sequence>MSYHTRGFLIISRKNLSSSYFPWSSDRKSIPSMLLAICETKSFENRARCSVGMIREVKILKYRFIILCTEITRRGAWRVFPVVQTRVVPLAVSDVDLCAELEHWQCGGNPRPTSLELSALNECPPEYVKQAWKESLSWAEKLHVSEKGTSHSLGKGFLSRTGGID</sequence>
<name>A0A8E2J346_9APHY</name>
<reference evidence="1 2" key="1">
    <citation type="submission" date="2016-07" db="EMBL/GenBank/DDBJ databases">
        <title>Draft genome of the white-rot fungus Obba rivulosa 3A-2.</title>
        <authorList>
            <consortium name="DOE Joint Genome Institute"/>
            <person name="Miettinen O."/>
            <person name="Riley R."/>
            <person name="Acob R."/>
            <person name="Barry K."/>
            <person name="Cullen D."/>
            <person name="De Vries R."/>
            <person name="Hainaut M."/>
            <person name="Hatakka A."/>
            <person name="Henrissat B."/>
            <person name="Hilden K."/>
            <person name="Kuo R."/>
            <person name="Labutti K."/>
            <person name="Lipzen A."/>
            <person name="Makela M.R."/>
            <person name="Sandor L."/>
            <person name="Spatafora J.W."/>
            <person name="Grigoriev I.V."/>
            <person name="Hibbett D.S."/>
        </authorList>
    </citation>
    <scope>NUCLEOTIDE SEQUENCE [LARGE SCALE GENOMIC DNA]</scope>
    <source>
        <strain evidence="1 2">3A-2</strain>
    </source>
</reference>
<keyword evidence="2" id="KW-1185">Reference proteome</keyword>